<dbReference type="AlphaFoldDB" id="A0A8J2VHC6"/>
<evidence type="ECO:0000256" key="2">
    <source>
        <dbReference type="HAMAP-Rule" id="MF_01448"/>
    </source>
</evidence>
<gene>
    <name evidence="3" type="ORF">GCM10011571_13680</name>
</gene>
<evidence type="ECO:0000313" key="3">
    <source>
        <dbReference type="EMBL" id="GGE13493.1"/>
    </source>
</evidence>
<dbReference type="Proteomes" id="UP000625210">
    <property type="component" value="Unassembled WGS sequence"/>
</dbReference>
<dbReference type="InterPro" id="IPR009711">
    <property type="entry name" value="UPF0473"/>
</dbReference>
<comment type="similarity">
    <text evidence="1 2">Belongs to the UPF0473 family.</text>
</comment>
<dbReference type="PANTHER" id="PTHR40066">
    <property type="entry name" value="UPF0473 PROTEIN CBO2561/CLC_2432"/>
    <property type="match status" value="1"/>
</dbReference>
<dbReference type="HAMAP" id="MF_01448">
    <property type="entry name" value="UPF0473"/>
    <property type="match status" value="1"/>
</dbReference>
<accession>A0A8J2VHC6</accession>
<reference evidence="3" key="2">
    <citation type="submission" date="2020-09" db="EMBL/GenBank/DDBJ databases">
        <authorList>
            <person name="Sun Q."/>
            <person name="Zhou Y."/>
        </authorList>
    </citation>
    <scope>NUCLEOTIDE SEQUENCE</scope>
    <source>
        <strain evidence="3">CGMCC 1.15179</strain>
    </source>
</reference>
<keyword evidence="4" id="KW-1185">Reference proteome</keyword>
<dbReference type="PANTHER" id="PTHR40066:SF1">
    <property type="entry name" value="UPF0473 PROTEIN CBO2561_CLC_2432"/>
    <property type="match status" value="1"/>
</dbReference>
<evidence type="ECO:0000313" key="4">
    <source>
        <dbReference type="Proteomes" id="UP000625210"/>
    </source>
</evidence>
<sequence>MSNYSHPEDEFIFITNEEGEKERFRIILTFEHDETGNQYMVVAPEEDEDAQVQGNDDIVEQDVYAFRYEEEGEQLKLFTIEDDDEWDMVEEVLNTFQEDEETE</sequence>
<dbReference type="RefSeq" id="WP_229751861.1">
    <property type="nucleotide sequence ID" value="NZ_BMHQ01000004.1"/>
</dbReference>
<protein>
    <recommendedName>
        <fullName evidence="2">UPF0473 protein GCM10011571_13680</fullName>
    </recommendedName>
</protein>
<comment type="caution">
    <text evidence="3">The sequence shown here is derived from an EMBL/GenBank/DDBJ whole genome shotgun (WGS) entry which is preliminary data.</text>
</comment>
<organism evidence="3 4">
    <name type="scientific">Marinithermofilum abyssi</name>
    <dbReference type="NCBI Taxonomy" id="1571185"/>
    <lineage>
        <taxon>Bacteria</taxon>
        <taxon>Bacillati</taxon>
        <taxon>Bacillota</taxon>
        <taxon>Bacilli</taxon>
        <taxon>Bacillales</taxon>
        <taxon>Thermoactinomycetaceae</taxon>
        <taxon>Marinithermofilum</taxon>
    </lineage>
</organism>
<reference evidence="3" key="1">
    <citation type="journal article" date="2014" name="Int. J. Syst. Evol. Microbiol.">
        <title>Complete genome sequence of Corynebacterium casei LMG S-19264T (=DSM 44701T), isolated from a smear-ripened cheese.</title>
        <authorList>
            <consortium name="US DOE Joint Genome Institute (JGI-PGF)"/>
            <person name="Walter F."/>
            <person name="Albersmeier A."/>
            <person name="Kalinowski J."/>
            <person name="Ruckert C."/>
        </authorList>
    </citation>
    <scope>NUCLEOTIDE SEQUENCE</scope>
    <source>
        <strain evidence="3">CGMCC 1.15179</strain>
    </source>
</reference>
<evidence type="ECO:0000256" key="1">
    <source>
        <dbReference type="ARBA" id="ARBA00008439"/>
    </source>
</evidence>
<dbReference type="Pfam" id="PF06949">
    <property type="entry name" value="DUF1292"/>
    <property type="match status" value="1"/>
</dbReference>
<proteinExistence type="inferred from homology"/>
<name>A0A8J2VHC6_9BACL</name>
<dbReference type="EMBL" id="BMHQ01000004">
    <property type="protein sequence ID" value="GGE13493.1"/>
    <property type="molecule type" value="Genomic_DNA"/>
</dbReference>